<feature type="transmembrane region" description="Helical" evidence="7">
    <location>
        <begin position="138"/>
        <end position="163"/>
    </location>
</feature>
<evidence type="ECO:0000256" key="5">
    <source>
        <dbReference type="ARBA" id="ARBA00022989"/>
    </source>
</evidence>
<accession>A0ABY4AHR1</accession>
<feature type="transmembrane region" description="Helical" evidence="7">
    <location>
        <begin position="390"/>
        <end position="409"/>
    </location>
</feature>
<dbReference type="NCBIfam" id="NF008397">
    <property type="entry name" value="PRK11195.1"/>
    <property type="match status" value="1"/>
</dbReference>
<dbReference type="Pfam" id="PF07690">
    <property type="entry name" value="MFS_1"/>
    <property type="match status" value="1"/>
</dbReference>
<dbReference type="Gene3D" id="1.20.1250.20">
    <property type="entry name" value="MFS general substrate transporter like domains"/>
    <property type="match status" value="1"/>
</dbReference>
<feature type="transmembrane region" description="Helical" evidence="7">
    <location>
        <begin position="97"/>
        <end position="117"/>
    </location>
</feature>
<dbReference type="CDD" id="cd06173">
    <property type="entry name" value="MFS_MefA_like"/>
    <property type="match status" value="1"/>
</dbReference>
<feature type="transmembrane region" description="Helical" evidence="7">
    <location>
        <begin position="46"/>
        <end position="65"/>
    </location>
</feature>
<evidence type="ECO:0000256" key="1">
    <source>
        <dbReference type="ARBA" id="ARBA00004651"/>
    </source>
</evidence>
<dbReference type="EMBL" id="CP063982">
    <property type="protein sequence ID" value="UOD49829.1"/>
    <property type="molecule type" value="Genomic_DNA"/>
</dbReference>
<keyword evidence="5 7" id="KW-1133">Transmembrane helix</keyword>
<evidence type="ECO:0000256" key="2">
    <source>
        <dbReference type="ARBA" id="ARBA00022448"/>
    </source>
</evidence>
<evidence type="ECO:0000313" key="8">
    <source>
        <dbReference type="EMBL" id="UOD49829.1"/>
    </source>
</evidence>
<dbReference type="SUPFAM" id="SSF103473">
    <property type="entry name" value="MFS general substrate transporter"/>
    <property type="match status" value="1"/>
</dbReference>
<feature type="transmembrane region" description="Helical" evidence="7">
    <location>
        <begin position="238"/>
        <end position="260"/>
    </location>
</feature>
<gene>
    <name evidence="8" type="primary">lplT</name>
    <name evidence="8" type="ORF">DHf2319_10285</name>
</gene>
<keyword evidence="3" id="KW-1003">Cell membrane</keyword>
<name>A0ABY4AHR1_9BURK</name>
<keyword evidence="6 7" id="KW-0472">Membrane</keyword>
<evidence type="ECO:0000256" key="4">
    <source>
        <dbReference type="ARBA" id="ARBA00022692"/>
    </source>
</evidence>
<organism evidence="8 9">
    <name type="scientific">Orrella daihaiensis</name>
    <dbReference type="NCBI Taxonomy" id="2782176"/>
    <lineage>
        <taxon>Bacteria</taxon>
        <taxon>Pseudomonadati</taxon>
        <taxon>Pseudomonadota</taxon>
        <taxon>Betaproteobacteria</taxon>
        <taxon>Burkholderiales</taxon>
        <taxon>Alcaligenaceae</taxon>
        <taxon>Orrella</taxon>
    </lineage>
</organism>
<keyword evidence="2" id="KW-0813">Transport</keyword>
<feature type="transmembrane region" description="Helical" evidence="7">
    <location>
        <begin position="298"/>
        <end position="318"/>
    </location>
</feature>
<feature type="transmembrane region" description="Helical" evidence="7">
    <location>
        <begin position="324"/>
        <end position="346"/>
    </location>
</feature>
<dbReference type="Proteomes" id="UP000831607">
    <property type="component" value="Chromosome"/>
</dbReference>
<proteinExistence type="predicted"/>
<feature type="transmembrane region" description="Helical" evidence="7">
    <location>
        <begin position="272"/>
        <end position="291"/>
    </location>
</feature>
<dbReference type="PANTHER" id="PTHR43266">
    <property type="entry name" value="MACROLIDE-EFFLUX PROTEIN"/>
    <property type="match status" value="1"/>
</dbReference>
<evidence type="ECO:0000256" key="7">
    <source>
        <dbReference type="SAM" id="Phobius"/>
    </source>
</evidence>
<feature type="transmembrane region" description="Helical" evidence="7">
    <location>
        <begin position="183"/>
        <end position="202"/>
    </location>
</feature>
<dbReference type="PANTHER" id="PTHR43266:SF2">
    <property type="entry name" value="MAJOR FACILITATOR SUPERFAMILY (MFS) PROFILE DOMAIN-CONTAINING PROTEIN"/>
    <property type="match status" value="1"/>
</dbReference>
<dbReference type="InterPro" id="IPR036259">
    <property type="entry name" value="MFS_trans_sf"/>
</dbReference>
<comment type="subcellular location">
    <subcellularLocation>
        <location evidence="1">Cell membrane</location>
        <topology evidence="1">Multi-pass membrane protein</topology>
    </subcellularLocation>
</comment>
<sequence length="433" mass="46803">MNRGFYLVMAAQALSSLADNALFIAAIALLQQLDSPDWMAPMMKWWFAATYVLLAAFVGAFADSFPKGRVMFATNALKITGCLLMFWYWAFGLSDSSSAYLVIGAFALVGVGAAAYSPAKYGIVTEMLPPLDLVKGNSWIEGLTVLSIILGTVLGGVLISPTVSGWLLSHPAIASFVKTPAEAAILCISFVYAAAAICNLLIPRTNIEYPPQHKNPAKLLKSFAGYVKILWHDKLGQISLAVTTLFWGAGATLQLIVIEWGRSHLGYRLDQASILMGVTAFGTIFGAVYASRVPLPKALGVLPMGIVMGLVVLFMPLVTEKWEVYSLLLVIGGLSGYFVVPMNALLQHRGHLLLSAGHSIAVQNFNEQLNILLMLGIYALMLRLELPINVIIVIFGVIVAVLMAVIMRWSRSNLKQNPELLGEIGRHGHGTAL</sequence>
<evidence type="ECO:0000313" key="9">
    <source>
        <dbReference type="Proteomes" id="UP000831607"/>
    </source>
</evidence>
<evidence type="ECO:0000256" key="6">
    <source>
        <dbReference type="ARBA" id="ARBA00023136"/>
    </source>
</evidence>
<keyword evidence="4 7" id="KW-0812">Transmembrane</keyword>
<feature type="transmembrane region" description="Helical" evidence="7">
    <location>
        <begin position="72"/>
        <end position="91"/>
    </location>
</feature>
<reference evidence="8 9" key="1">
    <citation type="submission" date="2020-11" db="EMBL/GenBank/DDBJ databases">
        <title>Algicoccus daihaiensis sp.nov., isolated from Daihai Lake in Inner Mongolia.</title>
        <authorList>
            <person name="Kai J."/>
        </authorList>
    </citation>
    <scope>NUCLEOTIDE SEQUENCE [LARGE SCALE GENOMIC DNA]</scope>
    <source>
        <strain evidence="9">f23</strain>
    </source>
</reference>
<dbReference type="InterPro" id="IPR011701">
    <property type="entry name" value="MFS"/>
</dbReference>
<dbReference type="RefSeq" id="WP_243478075.1">
    <property type="nucleotide sequence ID" value="NZ_CP063982.1"/>
</dbReference>
<evidence type="ECO:0000256" key="3">
    <source>
        <dbReference type="ARBA" id="ARBA00022475"/>
    </source>
</evidence>
<keyword evidence="9" id="KW-1185">Reference proteome</keyword>
<protein>
    <submittedName>
        <fullName evidence="8">Lysophospholipid transporter LplT</fullName>
    </submittedName>
</protein>